<dbReference type="Pfam" id="PF09339">
    <property type="entry name" value="HTH_IclR"/>
    <property type="match status" value="1"/>
</dbReference>
<accession>A0ABD5MSK8</accession>
<evidence type="ECO:0000313" key="2">
    <source>
        <dbReference type="EMBL" id="MFB9825440.1"/>
    </source>
</evidence>
<dbReference type="AlphaFoldDB" id="A0ABD5MSK8"/>
<dbReference type="InterPro" id="IPR036390">
    <property type="entry name" value="WH_DNA-bd_sf"/>
</dbReference>
<dbReference type="InterPro" id="IPR005471">
    <property type="entry name" value="Tscrpt_reg_IclR_N"/>
</dbReference>
<dbReference type="Proteomes" id="UP001589595">
    <property type="component" value="Unassembled WGS sequence"/>
</dbReference>
<sequence>MSEHTDRDDRGQFDSGIADDDLLRYFTEGRPFHTAGEVAERFDIDRSTAYRRLRRLAEDGRLEKVTLGSRTVVWWYTADADRTADGSDDDPLFAAPSFAVDDPVDEDGIDDVLYGEIEG</sequence>
<dbReference type="GeneID" id="67211358"/>
<gene>
    <name evidence="2" type="ORF">ACFFOL_14815</name>
</gene>
<dbReference type="Gene3D" id="1.10.10.10">
    <property type="entry name" value="Winged helix-like DNA-binding domain superfamily/Winged helix DNA-binding domain"/>
    <property type="match status" value="1"/>
</dbReference>
<reference evidence="2" key="1">
    <citation type="submission" date="2024-09" db="EMBL/GenBank/DDBJ databases">
        <authorList>
            <person name="Sun Q."/>
        </authorList>
    </citation>
    <scope>NUCLEOTIDE SEQUENCE [LARGE SCALE GENOMIC DNA]</scope>
    <source>
        <strain evidence="2">JCM 31273</strain>
    </source>
</reference>
<dbReference type="EMBL" id="JBHMAJ010000009">
    <property type="protein sequence ID" value="MFB9825440.1"/>
    <property type="molecule type" value="Genomic_DNA"/>
</dbReference>
<evidence type="ECO:0000313" key="3">
    <source>
        <dbReference type="Proteomes" id="UP001589595"/>
    </source>
</evidence>
<feature type="domain" description="HTH iclR-type" evidence="1">
    <location>
        <begin position="21"/>
        <end position="64"/>
    </location>
</feature>
<dbReference type="InterPro" id="IPR011991">
    <property type="entry name" value="ArsR-like_HTH"/>
</dbReference>
<protein>
    <submittedName>
        <fullName evidence="2">Helix-turn-helix domain-containing protein</fullName>
    </submittedName>
</protein>
<comment type="caution">
    <text evidence="2">The sequence shown here is derived from an EMBL/GenBank/DDBJ whole genome shotgun (WGS) entry which is preliminary data.</text>
</comment>
<dbReference type="RefSeq" id="WP_222921259.1">
    <property type="nucleotide sequence ID" value="NZ_CP082286.1"/>
</dbReference>
<keyword evidence="3" id="KW-1185">Reference proteome</keyword>
<proteinExistence type="predicted"/>
<dbReference type="SUPFAM" id="SSF46785">
    <property type="entry name" value="Winged helix' DNA-binding domain"/>
    <property type="match status" value="1"/>
</dbReference>
<evidence type="ECO:0000259" key="1">
    <source>
        <dbReference type="Pfam" id="PF09339"/>
    </source>
</evidence>
<name>A0ABD5MSK8_9EURY</name>
<dbReference type="InterPro" id="IPR036388">
    <property type="entry name" value="WH-like_DNA-bd_sf"/>
</dbReference>
<dbReference type="CDD" id="cd00090">
    <property type="entry name" value="HTH_ARSR"/>
    <property type="match status" value="1"/>
</dbReference>
<organism evidence="2 3">
    <name type="scientific">Halobaculum roseum</name>
    <dbReference type="NCBI Taxonomy" id="2175149"/>
    <lineage>
        <taxon>Archaea</taxon>
        <taxon>Methanobacteriati</taxon>
        <taxon>Methanobacteriota</taxon>
        <taxon>Stenosarchaea group</taxon>
        <taxon>Halobacteria</taxon>
        <taxon>Halobacteriales</taxon>
        <taxon>Haloferacaceae</taxon>
        <taxon>Halobaculum</taxon>
    </lineage>
</organism>